<name>A0A835TQZ0_9PASS</name>
<evidence type="ECO:0000256" key="1">
    <source>
        <dbReference type="ARBA" id="ARBA00004141"/>
    </source>
</evidence>
<feature type="compositionally biased region" description="Polar residues" evidence="8">
    <location>
        <begin position="138"/>
        <end position="147"/>
    </location>
</feature>
<reference evidence="11" key="3">
    <citation type="submission" date="2022-01" db="EMBL/GenBank/DDBJ databases">
        <authorList>
            <person name="Rubenstein D.R."/>
        </authorList>
    </citation>
    <scope>NUCLEOTIDE SEQUENCE</scope>
    <source>
        <strain evidence="11">SS15</strain>
        <tissue evidence="11">Liver</tissue>
    </source>
</reference>
<dbReference type="GO" id="GO:0005789">
    <property type="term" value="C:endoplasmic reticulum membrane"/>
    <property type="evidence" value="ECO:0007669"/>
    <property type="project" value="InterPro"/>
</dbReference>
<evidence type="ECO:0000313" key="12">
    <source>
        <dbReference type="Proteomes" id="UP000618051"/>
    </source>
</evidence>
<feature type="region of interest" description="Disordered" evidence="8">
    <location>
        <begin position="119"/>
        <end position="163"/>
    </location>
</feature>
<keyword evidence="12" id="KW-1185">Reference proteome</keyword>
<dbReference type="AlphaFoldDB" id="A0A835TQZ0"/>
<dbReference type="EMBL" id="JADDUC020000031">
    <property type="protein sequence ID" value="KAI1230340.1"/>
    <property type="molecule type" value="Genomic_DNA"/>
</dbReference>
<evidence type="ECO:0000256" key="2">
    <source>
        <dbReference type="ARBA" id="ARBA00007649"/>
    </source>
</evidence>
<organism evidence="10">
    <name type="scientific">Lamprotornis superbus</name>
    <dbReference type="NCBI Taxonomy" id="245042"/>
    <lineage>
        <taxon>Eukaryota</taxon>
        <taxon>Metazoa</taxon>
        <taxon>Chordata</taxon>
        <taxon>Craniata</taxon>
        <taxon>Vertebrata</taxon>
        <taxon>Euteleostomi</taxon>
        <taxon>Archelosauria</taxon>
        <taxon>Archosauria</taxon>
        <taxon>Dinosauria</taxon>
        <taxon>Saurischia</taxon>
        <taxon>Theropoda</taxon>
        <taxon>Coelurosauria</taxon>
        <taxon>Aves</taxon>
        <taxon>Neognathae</taxon>
        <taxon>Neoaves</taxon>
        <taxon>Telluraves</taxon>
        <taxon>Australaves</taxon>
        <taxon>Passeriformes</taxon>
        <taxon>Sturnidae</taxon>
        <taxon>Lamprotornis</taxon>
    </lineage>
</organism>
<feature type="compositionally biased region" description="Low complexity" evidence="8">
    <location>
        <begin position="148"/>
        <end position="159"/>
    </location>
</feature>
<keyword evidence="4 9" id="KW-1133">Transmembrane helix</keyword>
<dbReference type="InterPro" id="IPR007203">
    <property type="entry name" value="ORMDL"/>
</dbReference>
<dbReference type="EMBL" id="JADDUC010000373">
    <property type="protein sequence ID" value="KAG0113869.1"/>
    <property type="molecule type" value="Genomic_DNA"/>
</dbReference>
<comment type="similarity">
    <text evidence="2">Belongs to the ORM family.</text>
</comment>
<dbReference type="Pfam" id="PF04061">
    <property type="entry name" value="ORMDL"/>
    <property type="match status" value="1"/>
</dbReference>
<sequence>MGSEVRICSNSCLCAWKRLGSYLEHSKSCGVEAGCESQPWAGAGMVPAPETRQAQHSTRELGTAGSEENVMLDLAQARLRRAGGNSNTASSCGKQQQSHEARHQETTITAIVGLNLNTSAPGKHLKSQEASVTDKLPTHNSQISTTPGVSNVSSKNGNSEGQRRELTRDFYSKQQILGLLDNQPGLPSATRARMNVGTAHSEVNPNTRVMNSRGIWLSYVLGIGLLHVVLLSIPFFSVPVVWTLTNIIHNLVRERRGPGHIRGVLPQLLL</sequence>
<protein>
    <recommendedName>
        <fullName evidence="13">ORM1-like protein 1</fullName>
    </recommendedName>
</protein>
<dbReference type="GO" id="GO:0006665">
    <property type="term" value="P:sphingolipid metabolic process"/>
    <property type="evidence" value="ECO:0007669"/>
    <property type="project" value="UniProtKB-ARBA"/>
</dbReference>
<reference evidence="11 12" key="2">
    <citation type="journal article" date="2021" name="J. Hered.">
        <title>Feather Gene Expression Elucidates the Developmental Basis of Plumage Iridescence in African Starlings.</title>
        <authorList>
            <person name="Rubenstein D.R."/>
            <person name="Corvelo A."/>
            <person name="MacManes M.D."/>
            <person name="Maia R."/>
            <person name="Narzisi G."/>
            <person name="Rousaki A."/>
            <person name="Vandenabeele P."/>
            <person name="Shawkey M.D."/>
            <person name="Solomon J."/>
        </authorList>
    </citation>
    <scope>NUCLEOTIDE SEQUENCE [LARGE SCALE GENOMIC DNA]</scope>
    <source>
        <strain evidence="11">SS15</strain>
    </source>
</reference>
<evidence type="ECO:0000256" key="5">
    <source>
        <dbReference type="ARBA" id="ARBA00023136"/>
    </source>
</evidence>
<evidence type="ECO:0000256" key="7">
    <source>
        <dbReference type="ARBA" id="ARBA00045896"/>
    </source>
</evidence>
<feature type="transmembrane region" description="Helical" evidence="9">
    <location>
        <begin position="216"/>
        <end position="236"/>
    </location>
</feature>
<dbReference type="OrthoDB" id="1932233at2759"/>
<keyword evidence="5 9" id="KW-0472">Membrane</keyword>
<evidence type="ECO:0000313" key="10">
    <source>
        <dbReference type="EMBL" id="KAG0113869.1"/>
    </source>
</evidence>
<evidence type="ECO:0000256" key="4">
    <source>
        <dbReference type="ARBA" id="ARBA00022989"/>
    </source>
</evidence>
<evidence type="ECO:0000313" key="11">
    <source>
        <dbReference type="EMBL" id="KAI1230340.1"/>
    </source>
</evidence>
<accession>A0A835TQZ0</accession>
<feature type="compositionally biased region" description="Polar residues" evidence="8">
    <location>
        <begin position="84"/>
        <end position="96"/>
    </location>
</feature>
<evidence type="ECO:0000256" key="9">
    <source>
        <dbReference type="SAM" id="Phobius"/>
    </source>
</evidence>
<evidence type="ECO:0000256" key="6">
    <source>
        <dbReference type="ARBA" id="ARBA00038646"/>
    </source>
</evidence>
<evidence type="ECO:0008006" key="13">
    <source>
        <dbReference type="Google" id="ProtNLM"/>
    </source>
</evidence>
<comment type="caution">
    <text evidence="10">The sequence shown here is derived from an EMBL/GenBank/DDBJ whole genome shotgun (WGS) entry which is preliminary data.</text>
</comment>
<evidence type="ECO:0000256" key="8">
    <source>
        <dbReference type="SAM" id="MobiDB-lite"/>
    </source>
</evidence>
<proteinExistence type="inferred from homology"/>
<dbReference type="PANTHER" id="PTHR12665">
    <property type="entry name" value="ORMDL PROTEINS"/>
    <property type="match status" value="1"/>
</dbReference>
<comment type="function">
    <text evidence="7">Plays an essential role in the homeostatic regulation of sphingolipid de novo biosynthesis by modulating the activity of the serine palmitoyltransferase (SPT) in response to ceramide levels. When complexed to SPT, the binding of ceramides to its N-terminus stabilizes a conformation that block SPT substrate entry, hence preventing SPT catalytic activity. Through this mechanism, maintains ceramide levels at sufficient concentrations for the production of complex sphingolipids, but which prevents the accumulation of ceramides to levels that trigger apoptosis.</text>
</comment>
<reference evidence="10" key="1">
    <citation type="submission" date="2020-10" db="EMBL/GenBank/DDBJ databases">
        <title>Feather gene expression reveals the developmental basis of iridescence in African starlings.</title>
        <authorList>
            <person name="Rubenstein D.R."/>
        </authorList>
    </citation>
    <scope>NUCLEOTIDE SEQUENCE</scope>
    <source>
        <strain evidence="10">SS15</strain>
        <tissue evidence="10">Liver</tissue>
    </source>
</reference>
<comment type="subcellular location">
    <subcellularLocation>
        <location evidence="1">Membrane</location>
        <topology evidence="1">Multi-pass membrane protein</topology>
    </subcellularLocation>
</comment>
<evidence type="ECO:0000256" key="3">
    <source>
        <dbReference type="ARBA" id="ARBA00022692"/>
    </source>
</evidence>
<feature type="region of interest" description="Disordered" evidence="8">
    <location>
        <begin position="83"/>
        <end position="102"/>
    </location>
</feature>
<dbReference type="Proteomes" id="UP000618051">
    <property type="component" value="Unassembled WGS sequence"/>
</dbReference>
<gene>
    <name evidence="11" type="ORF">IHE44_0010307</name>
    <name evidence="10" type="ORF">IHE44_009522</name>
</gene>
<comment type="subunit">
    <text evidence="6">Ceramide-sensitive subunit of the serine palmitoyltransferase (SPT) complex, which is also composed of SPTLC1, SPTLC2/3 and SPTSSA/B.</text>
</comment>
<dbReference type="GO" id="GO:2000303">
    <property type="term" value="P:regulation of ceramide biosynthetic process"/>
    <property type="evidence" value="ECO:0007669"/>
    <property type="project" value="UniProtKB-ARBA"/>
</dbReference>
<keyword evidence="3 9" id="KW-0812">Transmembrane</keyword>